<evidence type="ECO:0000313" key="1">
    <source>
        <dbReference type="EMBL" id="TPP42675.1"/>
    </source>
</evidence>
<dbReference type="VEuPathDB" id="TriTrypDB:LdCL_310015600"/>
<dbReference type="VEuPathDB" id="TriTrypDB:LDHU3_31.1510"/>
<dbReference type="EMBL" id="RHLC01000006">
    <property type="protein sequence ID" value="TPP42675.1"/>
    <property type="molecule type" value="Genomic_DNA"/>
</dbReference>
<accession>A0A504X4U8</accession>
<name>A0A504X4U8_LEIDO</name>
<sequence>MGAGNSTGPLWLVGAVPWHTPIPAVAERGEVLQPVFPCKGAHVDSMEGELQRCLGVCGPAQVSADVEARFPEAAQQARGRAPWAIRLPFNSRLEGILGSFRLVVDIALARTRILLRCPTLWREESLGDGGGFVGHRRTRGVRIAAAAVPAHDAAGTGRGSARVSKREWRRMSCTASMLSTLALVEVSCCYCEQSSLIGYCRHWDAMPGLLRNAGSGYPQERVGKLVAAHMPPLTSDALEGSLPAEKRCSNSSTRRWACLSSDRHRHVCGPGGAGAQLFVCPGRGAKAHGAEMTARAAYGGRVAASPVHSGVDGTRAAVLGPRADGVASNAHLGQADDAVKATTPAPRTAFAERCREKALSGGGATSTDLDLSDEHTLVLLRLGDATDHWRAIPLCMQALANVAETLRGAESAEVVMPRSALERSLWWPLAARETRSVSFGRAAADLSFAANPSARVSSP</sequence>
<organism evidence="1 2">
    <name type="scientific">Leishmania donovani</name>
    <dbReference type="NCBI Taxonomy" id="5661"/>
    <lineage>
        <taxon>Eukaryota</taxon>
        <taxon>Discoba</taxon>
        <taxon>Euglenozoa</taxon>
        <taxon>Kinetoplastea</taxon>
        <taxon>Metakinetoplastina</taxon>
        <taxon>Trypanosomatida</taxon>
        <taxon>Trypanosomatidae</taxon>
        <taxon>Leishmaniinae</taxon>
        <taxon>Leishmania</taxon>
    </lineage>
</organism>
<evidence type="ECO:0000313" key="2">
    <source>
        <dbReference type="Proteomes" id="UP000318447"/>
    </source>
</evidence>
<dbReference type="Proteomes" id="UP000318447">
    <property type="component" value="Unassembled WGS sequence"/>
</dbReference>
<dbReference type="VEuPathDB" id="TriTrypDB:LDHU3_31.1540"/>
<protein>
    <submittedName>
        <fullName evidence="1">Uncharacterized protein</fullName>
    </submittedName>
</protein>
<proteinExistence type="predicted"/>
<dbReference type="AlphaFoldDB" id="A0A504X4U8"/>
<comment type="caution">
    <text evidence="1">The sequence shown here is derived from an EMBL/GenBank/DDBJ whole genome shotgun (WGS) entry which is preliminary data.</text>
</comment>
<gene>
    <name evidence="1" type="ORF">CGC21_11800</name>
</gene>
<reference evidence="2" key="1">
    <citation type="submission" date="2019-02" db="EMBL/GenBank/DDBJ databases">
        <title>FDA dAtabase for Regulatory Grade micrObial Sequences (FDA-ARGOS): Supporting development and validation of Infectious Disease Dx tests.</title>
        <authorList>
            <person name="Duncan R."/>
            <person name="Fisher C."/>
            <person name="Tallon L."/>
            <person name="Sadzewicz L."/>
            <person name="Sengamalay N."/>
            <person name="Ott S."/>
            <person name="Godinez A."/>
            <person name="Nagaraj S."/>
            <person name="Vavikolanu K."/>
            <person name="Nadendla S."/>
            <person name="Aluvathingal J."/>
            <person name="Sichtig H."/>
        </authorList>
    </citation>
    <scope>NUCLEOTIDE SEQUENCE [LARGE SCALE GENOMIC DNA]</scope>
    <source>
        <strain evidence="2">FDAARGOS_361</strain>
    </source>
</reference>